<proteinExistence type="predicted"/>
<evidence type="ECO:0000313" key="4">
    <source>
        <dbReference type="Proteomes" id="UP000603453"/>
    </source>
</evidence>
<keyword evidence="4" id="KW-1185">Reference proteome</keyword>
<feature type="region of interest" description="Disordered" evidence="2">
    <location>
        <begin position="117"/>
        <end position="139"/>
    </location>
</feature>
<sequence length="1138" mass="129939">MVLEIRDLRPELFPTEECFVVTDTFKMYKFKLEEGELRNNVIERMYGPFTSVMENHSPVGSPRPMIRSEDASKQAMIDDLKRRIAIRQAVNDSAGKPLADEAKKILKRTQDTLQTQNNILQANPSNRDEASSQPMDSTVLSQSEVVDALITEVATSLTITPQENNVAEKTRDIKNAQDIASPAIARKEKVKTPIIIIDDTDEDMSIASDDDIFTMNQEDANDIIDLTQPKDGGAANNEGAENSRGNIDNNHVSSDEVMSNGSIARNEGTSNGPGDSGDSSRSSDMDMSGDERADSSSSESFYTATDNSDTEDQGSSSQYEVKKLKKELKAMQTKAAKLNAEKKVCEDESKKIQLKLLGMQVRLSMNKNRNELKKKNVQPERRPSLGEIRKSRSDDDTYQLHRTSRRRLGYTQHDNFNYGFAPPPPFYQQLPHQPMNPYIPSQPTYVPSHMLHQPPPPPPGLPPFTPPPPPPPPPTSTHPSLGFSPQPPFTPPTNRYPVQTNNKKSKKGKKMAEPTPETDTESDILPMEQQNQIKNTLKEFEEFITLRVFQDKTHYPITFNRPLSRPYRLVTVDDYTMPYNMIIINANKDNEVWKSPSTKFTLPAGLSTETEMDNSWFESPFFVMLRRKAMSQRSNPLIQRAIDDIIKSIPPFINLSVIKIGTPFFVSLEDTLEVARTKYHQHPENEFFASLKLELSFYVNGNTSQFMDDYKVCIAGLPLSVDVEWQRIRAEVTFSYQLPMIIELLEKIYEKHTTFHSQESANVSSMTAEVLIRLIRLNGLEEVLRLMTHNKIEVQTDRAEIFDMEDGPKIYLQEHDKYFIWMIILYYNVNKTMPDYVCDNWMNSLVKDGKPLFNTLIFMIDWSTSQLIERPLDTATLFSTTNIILSMLRYFGNKACTDVKRKPLMVGVLRTLSNFLSHIPSYKPPMALMVMRHIKSLDKQIPEIRELITDLEIETGTKGIDILAQLFETKVEKPQSRLFTYSYNIARSYYEKQPFTKYNLLIVSHILLNPLLTKHTKNVQRDTMKLLTEAQRSTIDDSQIIVTVDTIKQRFFSSLGLDYSAPNTPQSYNEQSKKLRKISFAWINLLLLTAISKFLYPETSVIRDKLDATMDTIFEKAMAEIDSEAGQMILFKYAKNLK</sequence>
<feature type="region of interest" description="Disordered" evidence="2">
    <location>
        <begin position="428"/>
        <end position="521"/>
    </location>
</feature>
<dbReference type="Proteomes" id="UP000603453">
    <property type="component" value="Unassembled WGS sequence"/>
</dbReference>
<reference evidence="3" key="1">
    <citation type="submission" date="2020-12" db="EMBL/GenBank/DDBJ databases">
        <title>Metabolic potential, ecology and presence of endohyphal bacteria is reflected in genomic diversity of Mucoromycotina.</title>
        <authorList>
            <person name="Muszewska A."/>
            <person name="Okrasinska A."/>
            <person name="Steczkiewicz K."/>
            <person name="Drgas O."/>
            <person name="Orlowska M."/>
            <person name="Perlinska-Lenart U."/>
            <person name="Aleksandrzak-Piekarczyk T."/>
            <person name="Szatraj K."/>
            <person name="Zielenkiewicz U."/>
            <person name="Pilsyk S."/>
            <person name="Malc E."/>
            <person name="Mieczkowski P."/>
            <person name="Kruszewska J.S."/>
            <person name="Biernat P."/>
            <person name="Pawlowska J."/>
        </authorList>
    </citation>
    <scope>NUCLEOTIDE SEQUENCE</scope>
    <source>
        <strain evidence="3">WA0000017839</strain>
    </source>
</reference>
<dbReference type="GO" id="GO:0030041">
    <property type="term" value="P:actin filament polymerization"/>
    <property type="evidence" value="ECO:0007669"/>
    <property type="project" value="TreeGrafter"/>
</dbReference>
<evidence type="ECO:0000313" key="3">
    <source>
        <dbReference type="EMBL" id="KAG2197739.1"/>
    </source>
</evidence>
<feature type="region of interest" description="Disordered" evidence="2">
    <location>
        <begin position="368"/>
        <end position="397"/>
    </location>
</feature>
<gene>
    <name evidence="3" type="ORF">INT47_010675</name>
</gene>
<organism evidence="3 4">
    <name type="scientific">Mucor saturninus</name>
    <dbReference type="NCBI Taxonomy" id="64648"/>
    <lineage>
        <taxon>Eukaryota</taxon>
        <taxon>Fungi</taxon>
        <taxon>Fungi incertae sedis</taxon>
        <taxon>Mucoromycota</taxon>
        <taxon>Mucoromycotina</taxon>
        <taxon>Mucoromycetes</taxon>
        <taxon>Mucorales</taxon>
        <taxon>Mucorineae</taxon>
        <taxon>Mucoraceae</taxon>
        <taxon>Mucor</taxon>
    </lineage>
</organism>
<comment type="caution">
    <text evidence="3">The sequence shown here is derived from an EMBL/GenBank/DDBJ whole genome shotgun (WGS) entry which is preliminary data.</text>
</comment>
<feature type="compositionally biased region" description="Polar residues" evidence="2">
    <location>
        <begin position="295"/>
        <end position="319"/>
    </location>
</feature>
<dbReference type="PANTHER" id="PTHR45691">
    <property type="entry name" value="PROTEIN DIAPHANOUS"/>
    <property type="match status" value="1"/>
</dbReference>
<accession>A0A8H7V156</accession>
<feature type="coiled-coil region" evidence="1">
    <location>
        <begin position="321"/>
        <end position="355"/>
    </location>
</feature>
<feature type="compositionally biased region" description="Pro residues" evidence="2">
    <location>
        <begin position="453"/>
        <end position="476"/>
    </location>
</feature>
<protein>
    <submittedName>
        <fullName evidence="3">Uncharacterized protein</fullName>
    </submittedName>
</protein>
<dbReference type="OrthoDB" id="2272914at2759"/>
<dbReference type="EMBL" id="JAEPRD010000122">
    <property type="protein sequence ID" value="KAG2197739.1"/>
    <property type="molecule type" value="Genomic_DNA"/>
</dbReference>
<dbReference type="GO" id="GO:0005884">
    <property type="term" value="C:actin filament"/>
    <property type="evidence" value="ECO:0007669"/>
    <property type="project" value="TreeGrafter"/>
</dbReference>
<feature type="region of interest" description="Disordered" evidence="2">
    <location>
        <begin position="225"/>
        <end position="319"/>
    </location>
</feature>
<feature type="compositionally biased region" description="Polar residues" evidence="2">
    <location>
        <begin position="492"/>
        <end position="502"/>
    </location>
</feature>
<name>A0A8H7V156_9FUNG</name>
<evidence type="ECO:0000256" key="1">
    <source>
        <dbReference type="SAM" id="Coils"/>
    </source>
</evidence>
<evidence type="ECO:0000256" key="2">
    <source>
        <dbReference type="SAM" id="MobiDB-lite"/>
    </source>
</evidence>
<feature type="compositionally biased region" description="Basic and acidic residues" evidence="2">
    <location>
        <begin position="281"/>
        <end position="294"/>
    </location>
</feature>
<dbReference type="PANTHER" id="PTHR45691:SF6">
    <property type="entry name" value="PROTEIN DIAPHANOUS"/>
    <property type="match status" value="1"/>
</dbReference>
<keyword evidence="1" id="KW-0175">Coiled coil</keyword>
<dbReference type="InterPro" id="IPR051412">
    <property type="entry name" value="Formin_Homology_Diaphanous_sf"/>
</dbReference>
<feature type="compositionally biased region" description="Polar residues" evidence="2">
    <location>
        <begin position="239"/>
        <end position="263"/>
    </location>
</feature>
<dbReference type="AlphaFoldDB" id="A0A8H7V156"/>
<feature type="compositionally biased region" description="Low complexity" evidence="2">
    <location>
        <begin position="268"/>
        <end position="280"/>
    </location>
</feature>